<feature type="domain" description="Aminoacyl-transfer RNA synthetases class-II family profile" evidence="15">
    <location>
        <begin position="211"/>
        <end position="481"/>
    </location>
</feature>
<dbReference type="AlphaFoldDB" id="A0A136LXY1"/>
<evidence type="ECO:0000256" key="7">
    <source>
        <dbReference type="ARBA" id="ARBA00022741"/>
    </source>
</evidence>
<dbReference type="SUPFAM" id="SSF52954">
    <property type="entry name" value="Class II aaRS ABD-related"/>
    <property type="match status" value="1"/>
</dbReference>
<dbReference type="Gene3D" id="3.40.50.800">
    <property type="entry name" value="Anticodon-binding domain"/>
    <property type="match status" value="1"/>
</dbReference>
<organism evidence="16 17">
    <name type="scientific">candidate division WS6 bacterium OLB20</name>
    <dbReference type="NCBI Taxonomy" id="1617426"/>
    <lineage>
        <taxon>Bacteria</taxon>
        <taxon>Candidatus Dojkabacteria</taxon>
    </lineage>
</organism>
<comment type="catalytic activity">
    <reaction evidence="13">
        <text>tRNA(Thr) + L-threonine + ATP = L-threonyl-tRNA(Thr) + AMP + diphosphate + H(+)</text>
        <dbReference type="Rhea" id="RHEA:24624"/>
        <dbReference type="Rhea" id="RHEA-COMP:9670"/>
        <dbReference type="Rhea" id="RHEA-COMP:9704"/>
        <dbReference type="ChEBI" id="CHEBI:15378"/>
        <dbReference type="ChEBI" id="CHEBI:30616"/>
        <dbReference type="ChEBI" id="CHEBI:33019"/>
        <dbReference type="ChEBI" id="CHEBI:57926"/>
        <dbReference type="ChEBI" id="CHEBI:78442"/>
        <dbReference type="ChEBI" id="CHEBI:78534"/>
        <dbReference type="ChEBI" id="CHEBI:456215"/>
        <dbReference type="EC" id="6.1.1.3"/>
    </reaction>
</comment>
<dbReference type="SUPFAM" id="SSF55186">
    <property type="entry name" value="ThrRS/AlaRS common domain"/>
    <property type="match status" value="1"/>
</dbReference>
<dbReference type="PROSITE" id="PS50862">
    <property type="entry name" value="AA_TRNA_LIGASE_II"/>
    <property type="match status" value="1"/>
</dbReference>
<dbReference type="NCBIfam" id="TIGR00418">
    <property type="entry name" value="thrS"/>
    <property type="match status" value="1"/>
</dbReference>
<dbReference type="PANTHER" id="PTHR11451">
    <property type="entry name" value="THREONINE-TRNA LIGASE"/>
    <property type="match status" value="1"/>
</dbReference>
<dbReference type="GO" id="GO:0005524">
    <property type="term" value="F:ATP binding"/>
    <property type="evidence" value="ECO:0007669"/>
    <property type="project" value="UniProtKB-KW"/>
</dbReference>
<evidence type="ECO:0000256" key="8">
    <source>
        <dbReference type="ARBA" id="ARBA00022833"/>
    </source>
</evidence>
<dbReference type="SUPFAM" id="SSF55681">
    <property type="entry name" value="Class II aaRS and biotin synthetases"/>
    <property type="match status" value="1"/>
</dbReference>
<comment type="caution">
    <text evidence="16">The sequence shown here is derived from an EMBL/GenBank/DDBJ whole genome shotgun (WGS) entry which is preliminary data.</text>
</comment>
<keyword evidence="3" id="KW-0963">Cytoplasm</keyword>
<reference evidence="16 17" key="1">
    <citation type="submission" date="2015-02" db="EMBL/GenBank/DDBJ databases">
        <title>Improved understanding of the partial-nitritation anammox process through 23 genomes representing the majority of the microbial community.</title>
        <authorList>
            <person name="Speth D.R."/>
            <person name="In T Zandt M."/>
            <person name="Guerrero Cruz S."/>
            <person name="Jetten M.S."/>
            <person name="Dutilh B.E."/>
        </authorList>
    </citation>
    <scope>NUCLEOTIDE SEQUENCE [LARGE SCALE GENOMIC DNA]</scope>
    <source>
        <strain evidence="16">OLB20</strain>
    </source>
</reference>
<protein>
    <recommendedName>
        <fullName evidence="2 14">Threonine--tRNA ligase</fullName>
        <ecNumber evidence="2 14">6.1.1.3</ecNumber>
    </recommendedName>
</protein>
<dbReference type="FunFam" id="3.40.50.800:FF:000001">
    <property type="entry name" value="Threonine--tRNA ligase"/>
    <property type="match status" value="1"/>
</dbReference>
<dbReference type="PATRIC" id="fig|1617426.3.peg.523"/>
<dbReference type="GO" id="GO:0004829">
    <property type="term" value="F:threonine-tRNA ligase activity"/>
    <property type="evidence" value="ECO:0007669"/>
    <property type="project" value="UniProtKB-UniRule"/>
</dbReference>
<dbReference type="InterPro" id="IPR002314">
    <property type="entry name" value="aa-tRNA-synt_IIb"/>
</dbReference>
<dbReference type="STRING" id="1617426.TR69_WS6001000527"/>
<evidence type="ECO:0000256" key="13">
    <source>
        <dbReference type="ARBA" id="ARBA00049515"/>
    </source>
</evidence>
<name>A0A136LXY1_9BACT</name>
<dbReference type="PANTHER" id="PTHR11451:SF44">
    <property type="entry name" value="THREONINE--TRNA LIGASE, CHLOROPLASTIC_MITOCHONDRIAL 2"/>
    <property type="match status" value="1"/>
</dbReference>
<keyword evidence="11" id="KW-0648">Protein biosynthesis</keyword>
<evidence type="ECO:0000313" key="17">
    <source>
        <dbReference type="Proteomes" id="UP000070457"/>
    </source>
</evidence>
<dbReference type="Gene3D" id="3.30.980.10">
    <property type="entry name" value="Threonyl-trna Synthetase, Chain A, domain 2"/>
    <property type="match status" value="1"/>
</dbReference>
<dbReference type="PRINTS" id="PR01047">
    <property type="entry name" value="TRNASYNTHTHR"/>
</dbReference>
<dbReference type="FunFam" id="3.30.980.10:FF:000005">
    <property type="entry name" value="Threonyl-tRNA synthetase, mitochondrial"/>
    <property type="match status" value="1"/>
</dbReference>
<evidence type="ECO:0000256" key="10">
    <source>
        <dbReference type="ARBA" id="ARBA00022884"/>
    </source>
</evidence>
<evidence type="ECO:0000256" key="12">
    <source>
        <dbReference type="ARBA" id="ARBA00023146"/>
    </source>
</evidence>
<dbReference type="GO" id="GO:0046872">
    <property type="term" value="F:metal ion binding"/>
    <property type="evidence" value="ECO:0007669"/>
    <property type="project" value="UniProtKB-KW"/>
</dbReference>
<dbReference type="EC" id="6.1.1.3" evidence="2 14"/>
<dbReference type="Pfam" id="PF03129">
    <property type="entry name" value="HGTP_anticodon"/>
    <property type="match status" value="1"/>
</dbReference>
<dbReference type="GO" id="GO:0000049">
    <property type="term" value="F:tRNA binding"/>
    <property type="evidence" value="ECO:0007669"/>
    <property type="project" value="UniProtKB-KW"/>
</dbReference>
<dbReference type="InterPro" id="IPR012947">
    <property type="entry name" value="tRNA_SAD"/>
</dbReference>
<keyword evidence="4" id="KW-0820">tRNA-binding</keyword>
<dbReference type="GO" id="GO:0006435">
    <property type="term" value="P:threonyl-tRNA aminoacylation"/>
    <property type="evidence" value="ECO:0007669"/>
    <property type="project" value="UniProtKB-UniRule"/>
</dbReference>
<dbReference type="GO" id="GO:0005737">
    <property type="term" value="C:cytoplasm"/>
    <property type="evidence" value="ECO:0007669"/>
    <property type="project" value="UniProtKB-UniRule"/>
</dbReference>
<dbReference type="SMART" id="SM00863">
    <property type="entry name" value="tRNA_SAD"/>
    <property type="match status" value="1"/>
</dbReference>
<dbReference type="Pfam" id="PF07973">
    <property type="entry name" value="tRNA_SAD"/>
    <property type="match status" value="1"/>
</dbReference>
<dbReference type="InterPro" id="IPR006195">
    <property type="entry name" value="aa-tRNA-synth_II"/>
</dbReference>
<dbReference type="EMBL" id="JYNZ01000003">
    <property type="protein sequence ID" value="KXK26522.1"/>
    <property type="molecule type" value="Genomic_DNA"/>
</dbReference>
<keyword evidence="10" id="KW-0694">RNA-binding</keyword>
<keyword evidence="5 16" id="KW-0436">Ligase</keyword>
<evidence type="ECO:0000256" key="9">
    <source>
        <dbReference type="ARBA" id="ARBA00022840"/>
    </source>
</evidence>
<keyword evidence="8" id="KW-0862">Zinc</keyword>
<dbReference type="InterPro" id="IPR002320">
    <property type="entry name" value="Thr-tRNA-ligase_IIa"/>
</dbReference>
<dbReference type="Gene3D" id="3.30.54.20">
    <property type="match status" value="1"/>
</dbReference>
<evidence type="ECO:0000256" key="5">
    <source>
        <dbReference type="ARBA" id="ARBA00022598"/>
    </source>
</evidence>
<gene>
    <name evidence="16" type="primary">thrS_2</name>
    <name evidence="16" type="ORF">TR69_WS6001000527</name>
</gene>
<evidence type="ECO:0000256" key="4">
    <source>
        <dbReference type="ARBA" id="ARBA00022555"/>
    </source>
</evidence>
<keyword evidence="7" id="KW-0547">Nucleotide-binding</keyword>
<evidence type="ECO:0000256" key="1">
    <source>
        <dbReference type="ARBA" id="ARBA00008226"/>
    </source>
</evidence>
<evidence type="ECO:0000256" key="14">
    <source>
        <dbReference type="NCBIfam" id="TIGR00418"/>
    </source>
</evidence>
<keyword evidence="12" id="KW-0030">Aminoacyl-tRNA synthetase</keyword>
<dbReference type="InterPro" id="IPR004154">
    <property type="entry name" value="Anticodon-bd"/>
</dbReference>
<keyword evidence="9" id="KW-0067">ATP-binding</keyword>
<sequence length="582" mass="66822">MNEQQLQALETMRHSFAHVLAQAVLRLYPGSKLGIGPVIEEGFYYDIEAPSRISADDLPQIEAEMKRIIDEGLVFKQIIIPREQAFDTLHHLGQIYKTELLQQIPDETISFYKTGEEFIDLCRGPHVHDTSQLRVFKLTSIETSYWLGDENRPEMQRIIGVAFSHAAELEKYLKDQEDRKLRDHRILGRQLGIFHLDQTQGKGMPMLLHNGVMLKQSLASMLKNRMIDQDYEFIESPEFIKESTLHAVRYLDYNRDVFMPQFQLENNMHRLRTDAVSQLFSAFSYKKRSYKELPLRLSEFAASYANIPVKDLHGLFKTRRFTRDNSVSFTAADQAIPEVKRIIKEMTSLLQQFELNDYRIALGTPVQGANGQHYIGNEQDWRDASYILEKALSEMHITSRKTEGEAAFYGPTLQFRVRDVFRREWTIASVGIDLALPKIANLTFVTAEGNDDTPVAIHHSFIGSFERFLGILTEEYGGAFPTWLAPEQVRIIPISAKHTSHAKEVAEQLRHSGIRVFLDARDETMQLKIRDAQIDRIPYMLIIGDKEIQTGSVSVRPRSGQDLGLMRTDEFAALIFKDRPGA</sequence>
<evidence type="ECO:0000259" key="15">
    <source>
        <dbReference type="PROSITE" id="PS50862"/>
    </source>
</evidence>
<comment type="similarity">
    <text evidence="1">Belongs to the class-II aminoacyl-tRNA synthetase family.</text>
</comment>
<dbReference type="Gene3D" id="3.30.930.10">
    <property type="entry name" value="Bira Bifunctional Protein, Domain 2"/>
    <property type="match status" value="1"/>
</dbReference>
<evidence type="ECO:0000256" key="2">
    <source>
        <dbReference type="ARBA" id="ARBA00013163"/>
    </source>
</evidence>
<dbReference type="CDD" id="cd00860">
    <property type="entry name" value="ThrRS_anticodon"/>
    <property type="match status" value="1"/>
</dbReference>
<dbReference type="Pfam" id="PF00587">
    <property type="entry name" value="tRNA-synt_2b"/>
    <property type="match status" value="1"/>
</dbReference>
<accession>A0A136LXY1</accession>
<dbReference type="Proteomes" id="UP000070457">
    <property type="component" value="Unassembled WGS sequence"/>
</dbReference>
<evidence type="ECO:0000256" key="11">
    <source>
        <dbReference type="ARBA" id="ARBA00022917"/>
    </source>
</evidence>
<keyword evidence="6" id="KW-0479">Metal-binding</keyword>
<dbReference type="InterPro" id="IPR036621">
    <property type="entry name" value="Anticodon-bd_dom_sf"/>
</dbReference>
<dbReference type="InterPro" id="IPR047246">
    <property type="entry name" value="ThrRS_anticodon"/>
</dbReference>
<evidence type="ECO:0000256" key="6">
    <source>
        <dbReference type="ARBA" id="ARBA00022723"/>
    </source>
</evidence>
<dbReference type="InterPro" id="IPR018163">
    <property type="entry name" value="Thr/Ala-tRNA-synth_IIc_edit"/>
</dbReference>
<evidence type="ECO:0000313" key="16">
    <source>
        <dbReference type="EMBL" id="KXK26522.1"/>
    </source>
</evidence>
<evidence type="ECO:0000256" key="3">
    <source>
        <dbReference type="ARBA" id="ARBA00022490"/>
    </source>
</evidence>
<dbReference type="InterPro" id="IPR045864">
    <property type="entry name" value="aa-tRNA-synth_II/BPL/LPL"/>
</dbReference>
<proteinExistence type="inferred from homology"/>